<evidence type="ECO:0000313" key="4">
    <source>
        <dbReference type="Proteomes" id="UP000466442"/>
    </source>
</evidence>
<dbReference type="Gene3D" id="3.30.40.10">
    <property type="entry name" value="Zinc/RING finger domain, C3HC4 (zinc finger)"/>
    <property type="match status" value="1"/>
</dbReference>
<dbReference type="Proteomes" id="UP000466442">
    <property type="component" value="Unassembled WGS sequence"/>
</dbReference>
<proteinExistence type="predicted"/>
<dbReference type="InterPro" id="IPR004244">
    <property type="entry name" value="Transposase_22"/>
</dbReference>
<evidence type="ECO:0000256" key="1">
    <source>
        <dbReference type="SAM" id="Coils"/>
    </source>
</evidence>
<gene>
    <name evidence="3" type="ORF">GE061_015746</name>
</gene>
<name>A0A8S9XNX0_APOLU</name>
<dbReference type="InterPro" id="IPR013083">
    <property type="entry name" value="Znf_RING/FYVE/PHD"/>
</dbReference>
<keyword evidence="4" id="KW-1185">Reference proteome</keyword>
<dbReference type="OrthoDB" id="5960234at2759"/>
<dbReference type="PANTHER" id="PTHR11505">
    <property type="entry name" value="L1 TRANSPOSABLE ELEMENT-RELATED"/>
    <property type="match status" value="1"/>
</dbReference>
<dbReference type="Pfam" id="PF25298">
    <property type="entry name" value="Baculo_FP_2nd"/>
    <property type="match status" value="1"/>
</dbReference>
<comment type="caution">
    <text evidence="3">The sequence shown here is derived from an EMBL/GenBank/DDBJ whole genome shotgun (WGS) entry which is preliminary data.</text>
</comment>
<dbReference type="InterPro" id="IPR011011">
    <property type="entry name" value="Znf_FYVE_PHD"/>
</dbReference>
<dbReference type="SUPFAM" id="SSF57903">
    <property type="entry name" value="FYVE/PHD zinc finger"/>
    <property type="match status" value="1"/>
</dbReference>
<dbReference type="InterPro" id="IPR057251">
    <property type="entry name" value="FP_C"/>
</dbReference>
<accession>A0A8S9XNX0</accession>
<protein>
    <recommendedName>
        <fullName evidence="2">FP protein C-terminal domain-containing protein</fullName>
    </recommendedName>
</protein>
<dbReference type="EMBL" id="WIXP02000006">
    <property type="protein sequence ID" value="KAF6209991.1"/>
    <property type="molecule type" value="Genomic_DNA"/>
</dbReference>
<sequence>MDCAKCNRDLGSPRKTVKCIECGLCYHPYCTRLKTVENYRKLKTELKASWRCDPCCHASRVTKQLAGRAEVIDEVDEVEPSDDDQDLVETSKNMDMEGKIDLLLSSFNKQMKSMKRSMQFFNENFESTQKILKELKNEVTENRKEVDQLVRKNKNLERKVTYLDMKLNDVEQRDLRNDIQISGIPETTGEDVHEIVRSLMQGAELQKTPEVEIVDAFRVGKVDKKGKKKRNIIVKFSELEPKTEMIQWSRRGKGIELSSVDTRFPKDTMAYISERLTGYNRYLFAITKAFAKEYSHKFVWVKDGKIYMRKDEQSVAKRITMKEQIMKMDISGKINWREEEDIE</sequence>
<organism evidence="3 4">
    <name type="scientific">Apolygus lucorum</name>
    <name type="common">Small green plant bug</name>
    <name type="synonym">Lygocoris lucorum</name>
    <dbReference type="NCBI Taxonomy" id="248454"/>
    <lineage>
        <taxon>Eukaryota</taxon>
        <taxon>Metazoa</taxon>
        <taxon>Ecdysozoa</taxon>
        <taxon>Arthropoda</taxon>
        <taxon>Hexapoda</taxon>
        <taxon>Insecta</taxon>
        <taxon>Pterygota</taxon>
        <taxon>Neoptera</taxon>
        <taxon>Paraneoptera</taxon>
        <taxon>Hemiptera</taxon>
        <taxon>Heteroptera</taxon>
        <taxon>Panheteroptera</taxon>
        <taxon>Cimicomorpha</taxon>
        <taxon>Miridae</taxon>
        <taxon>Mirini</taxon>
        <taxon>Apolygus</taxon>
    </lineage>
</organism>
<keyword evidence="1" id="KW-0175">Coiled coil</keyword>
<dbReference type="AlphaFoldDB" id="A0A8S9XNX0"/>
<evidence type="ECO:0000313" key="3">
    <source>
        <dbReference type="EMBL" id="KAF6209991.1"/>
    </source>
</evidence>
<evidence type="ECO:0000259" key="2">
    <source>
        <dbReference type="Pfam" id="PF25298"/>
    </source>
</evidence>
<reference evidence="3" key="1">
    <citation type="journal article" date="2021" name="Mol. Ecol. Resour.">
        <title>Apolygus lucorum genome provides insights into omnivorousness and mesophyll feeding.</title>
        <authorList>
            <person name="Liu Y."/>
            <person name="Liu H."/>
            <person name="Wang H."/>
            <person name="Huang T."/>
            <person name="Liu B."/>
            <person name="Yang B."/>
            <person name="Yin L."/>
            <person name="Li B."/>
            <person name="Zhang Y."/>
            <person name="Zhang S."/>
            <person name="Jiang F."/>
            <person name="Zhang X."/>
            <person name="Ren Y."/>
            <person name="Wang B."/>
            <person name="Wang S."/>
            <person name="Lu Y."/>
            <person name="Wu K."/>
            <person name="Fan W."/>
            <person name="Wang G."/>
        </authorList>
    </citation>
    <scope>NUCLEOTIDE SEQUENCE</scope>
    <source>
        <strain evidence="3">12Hb</strain>
    </source>
</reference>
<feature type="coiled-coil region" evidence="1">
    <location>
        <begin position="118"/>
        <end position="173"/>
    </location>
</feature>
<feature type="domain" description="FP protein C-terminal" evidence="2">
    <location>
        <begin position="277"/>
        <end position="328"/>
    </location>
</feature>
<dbReference type="SUPFAM" id="SSF57997">
    <property type="entry name" value="Tropomyosin"/>
    <property type="match status" value="1"/>
</dbReference>
<dbReference type="Gene3D" id="3.30.70.1820">
    <property type="entry name" value="L1 transposable element, RRM domain"/>
    <property type="match status" value="1"/>
</dbReference>